<dbReference type="EMBL" id="PGTY01000003">
    <property type="protein sequence ID" value="PJI85329.1"/>
    <property type="molecule type" value="Genomic_DNA"/>
</dbReference>
<dbReference type="Proteomes" id="UP000228531">
    <property type="component" value="Unassembled WGS sequence"/>
</dbReference>
<dbReference type="AlphaFoldDB" id="A0A2M8W354"/>
<gene>
    <name evidence="1" type="ORF">BC777_3330</name>
</gene>
<sequence length="71" mass="7763">MGRDWIIDVLADLRSFARDNDLPLLSAQLEEAGLVAEVEIASHSDASVSQKRGEQDSVLGIPTKLGMIRRT</sequence>
<accession>A0A2M8W354</accession>
<protein>
    <submittedName>
        <fullName evidence="1">Uncharacterized protein</fullName>
    </submittedName>
</protein>
<dbReference type="RefSeq" id="WP_100369256.1">
    <property type="nucleotide sequence ID" value="NZ_PGTY01000003.1"/>
</dbReference>
<reference evidence="1 2" key="1">
    <citation type="submission" date="2017-11" db="EMBL/GenBank/DDBJ databases">
        <title>Genomic Encyclopedia of Archaeal and Bacterial Type Strains, Phase II (KMG-II): From Individual Species to Whole Genera.</title>
        <authorList>
            <person name="Goeker M."/>
        </authorList>
    </citation>
    <scope>NUCLEOTIDE SEQUENCE [LARGE SCALE GENOMIC DNA]</scope>
    <source>
        <strain evidence="1 2">DSM 29128</strain>
    </source>
</reference>
<evidence type="ECO:0000313" key="2">
    <source>
        <dbReference type="Proteomes" id="UP000228531"/>
    </source>
</evidence>
<proteinExistence type="predicted"/>
<organism evidence="1 2">
    <name type="scientific">Yoonia maricola</name>
    <dbReference type="NCBI Taxonomy" id="420999"/>
    <lineage>
        <taxon>Bacteria</taxon>
        <taxon>Pseudomonadati</taxon>
        <taxon>Pseudomonadota</taxon>
        <taxon>Alphaproteobacteria</taxon>
        <taxon>Rhodobacterales</taxon>
        <taxon>Paracoccaceae</taxon>
        <taxon>Yoonia</taxon>
    </lineage>
</organism>
<evidence type="ECO:0000313" key="1">
    <source>
        <dbReference type="EMBL" id="PJI85329.1"/>
    </source>
</evidence>
<keyword evidence="2" id="KW-1185">Reference proteome</keyword>
<comment type="caution">
    <text evidence="1">The sequence shown here is derived from an EMBL/GenBank/DDBJ whole genome shotgun (WGS) entry which is preliminary data.</text>
</comment>
<name>A0A2M8W354_9RHOB</name>
<dbReference type="OrthoDB" id="7659348at2"/>